<dbReference type="Proteomes" id="UP001597475">
    <property type="component" value="Unassembled WGS sequence"/>
</dbReference>
<name>A0ABW5P629_9DEIO</name>
<organism evidence="1 2">
    <name type="scientific">Deinococcus taklimakanensis</name>
    <dbReference type="NCBI Taxonomy" id="536443"/>
    <lineage>
        <taxon>Bacteria</taxon>
        <taxon>Thermotogati</taxon>
        <taxon>Deinococcota</taxon>
        <taxon>Deinococci</taxon>
        <taxon>Deinococcales</taxon>
        <taxon>Deinococcaceae</taxon>
        <taxon>Deinococcus</taxon>
    </lineage>
</organism>
<sequence length="128" mass="13415">MLMHTPAPMPRPFAPPFPPSERAAALWACACALLVLRQAAEEGDPEAAALRALLPGLPAAVAALHSGDLRPEHVRPIGAALVAALHMRETLPAEVWAALRPPPVPVLEAARARALALDTEPGLRTVQA</sequence>
<reference evidence="2" key="1">
    <citation type="journal article" date="2019" name="Int. J. Syst. Evol. Microbiol.">
        <title>The Global Catalogue of Microorganisms (GCM) 10K type strain sequencing project: providing services to taxonomists for standard genome sequencing and annotation.</title>
        <authorList>
            <consortium name="The Broad Institute Genomics Platform"/>
            <consortium name="The Broad Institute Genome Sequencing Center for Infectious Disease"/>
            <person name="Wu L."/>
            <person name="Ma J."/>
        </authorList>
    </citation>
    <scope>NUCLEOTIDE SEQUENCE [LARGE SCALE GENOMIC DNA]</scope>
    <source>
        <strain evidence="2">KCTC 33842</strain>
    </source>
</reference>
<proteinExistence type="predicted"/>
<dbReference type="RefSeq" id="WP_386847137.1">
    <property type="nucleotide sequence ID" value="NZ_JBHUMK010000079.1"/>
</dbReference>
<keyword evidence="2" id="KW-1185">Reference proteome</keyword>
<protein>
    <submittedName>
        <fullName evidence="1">Uncharacterized protein</fullName>
    </submittedName>
</protein>
<evidence type="ECO:0000313" key="2">
    <source>
        <dbReference type="Proteomes" id="UP001597475"/>
    </source>
</evidence>
<gene>
    <name evidence="1" type="ORF">ACFSR9_15120</name>
</gene>
<evidence type="ECO:0000313" key="1">
    <source>
        <dbReference type="EMBL" id="MFD2610751.1"/>
    </source>
</evidence>
<dbReference type="EMBL" id="JBHUMK010000079">
    <property type="protein sequence ID" value="MFD2610751.1"/>
    <property type="molecule type" value="Genomic_DNA"/>
</dbReference>
<accession>A0ABW5P629</accession>
<comment type="caution">
    <text evidence="1">The sequence shown here is derived from an EMBL/GenBank/DDBJ whole genome shotgun (WGS) entry which is preliminary data.</text>
</comment>